<name>A0A089WLT6_9PSED</name>
<dbReference type="EMBL" id="CP009455">
    <property type="protein sequence ID" value="AIR89556.1"/>
    <property type="molecule type" value="Genomic_DNA"/>
</dbReference>
<organism evidence="1 2">
    <name type="scientific">Pseudomonas cremoricolorata</name>
    <dbReference type="NCBI Taxonomy" id="157783"/>
    <lineage>
        <taxon>Bacteria</taxon>
        <taxon>Pseudomonadati</taxon>
        <taxon>Pseudomonadota</taxon>
        <taxon>Gammaproteobacteria</taxon>
        <taxon>Pseudomonadales</taxon>
        <taxon>Pseudomonadaceae</taxon>
        <taxon>Pseudomonas</taxon>
    </lineage>
</organism>
<evidence type="ECO:0000313" key="2">
    <source>
        <dbReference type="Proteomes" id="UP000029493"/>
    </source>
</evidence>
<dbReference type="Proteomes" id="UP000029493">
    <property type="component" value="Chromosome"/>
</dbReference>
<dbReference type="OrthoDB" id="6892245at2"/>
<gene>
    <name evidence="1" type="ORF">LK03_09780</name>
</gene>
<sequence>MSELDRLKVIDYLDGYFLPLELDVEFTFVTQVDNVLEPQVVESRSLVDEVLHWLGEGEEPTYDPGLVGIFTTPDSFAAEHREYRLRLPDIEKAIRGLLDSGR</sequence>
<evidence type="ECO:0000313" key="1">
    <source>
        <dbReference type="EMBL" id="AIR89556.1"/>
    </source>
</evidence>
<dbReference type="AlphaFoldDB" id="A0A089WLT6"/>
<keyword evidence="2" id="KW-1185">Reference proteome</keyword>
<protein>
    <submittedName>
        <fullName evidence="1">Uncharacterized protein</fullName>
    </submittedName>
</protein>
<dbReference type="KEGG" id="psw:LK03_09780"/>
<dbReference type="RefSeq" id="WP_038412131.1">
    <property type="nucleotide sequence ID" value="NZ_CP009455.1"/>
</dbReference>
<accession>A0A089WLT6</accession>
<proteinExistence type="predicted"/>
<reference evidence="1 2" key="1">
    <citation type="submission" date="2014-09" db="EMBL/GenBank/DDBJ databases">
        <authorList>
            <person name="Chan K.-G."/>
        </authorList>
    </citation>
    <scope>NUCLEOTIDE SEQUENCE [LARGE SCALE GENOMIC DNA]</scope>
    <source>
        <strain evidence="1 2">ND07</strain>
    </source>
</reference>